<protein>
    <submittedName>
        <fullName evidence="13">Uncharacterized protein</fullName>
    </submittedName>
</protein>
<feature type="coiled-coil region" evidence="7">
    <location>
        <begin position="1224"/>
        <end position="1258"/>
    </location>
</feature>
<dbReference type="CDD" id="cd14798">
    <property type="entry name" value="RX-CC_like"/>
    <property type="match status" value="1"/>
</dbReference>
<evidence type="ECO:0000313" key="14">
    <source>
        <dbReference type="Proteomes" id="UP001497457"/>
    </source>
</evidence>
<feature type="region of interest" description="Disordered" evidence="8">
    <location>
        <begin position="1266"/>
        <end position="1294"/>
    </location>
</feature>
<reference evidence="14" key="1">
    <citation type="submission" date="2024-06" db="EMBL/GenBank/DDBJ databases">
        <authorList>
            <person name="Ryan C."/>
        </authorList>
    </citation>
    <scope>NUCLEOTIDE SEQUENCE [LARGE SCALE GENOMIC DNA]</scope>
</reference>
<feature type="domain" description="Disease resistance N-terminal" evidence="10">
    <location>
        <begin position="7"/>
        <end position="95"/>
    </location>
</feature>
<keyword evidence="4" id="KW-0547">Nucleotide-binding</keyword>
<dbReference type="InterPro" id="IPR002182">
    <property type="entry name" value="NB-ARC"/>
</dbReference>
<dbReference type="Gene3D" id="1.20.5.4130">
    <property type="match status" value="1"/>
</dbReference>
<keyword evidence="5" id="KW-0611">Plant defense</keyword>
<evidence type="ECO:0000259" key="9">
    <source>
        <dbReference type="Pfam" id="PF00931"/>
    </source>
</evidence>
<evidence type="ECO:0000256" key="6">
    <source>
        <dbReference type="ARBA" id="ARBA00023054"/>
    </source>
</evidence>
<dbReference type="InterPro" id="IPR058922">
    <property type="entry name" value="WHD_DRP"/>
</dbReference>
<evidence type="ECO:0000259" key="11">
    <source>
        <dbReference type="Pfam" id="PF23559"/>
    </source>
</evidence>
<name>A0ABC9EXB4_9POAL</name>
<dbReference type="InterPro" id="IPR044974">
    <property type="entry name" value="Disease_R_plants"/>
</dbReference>
<evidence type="ECO:0000256" key="1">
    <source>
        <dbReference type="ARBA" id="ARBA00008894"/>
    </source>
</evidence>
<dbReference type="EMBL" id="OZ075115">
    <property type="protein sequence ID" value="CAL5065835.1"/>
    <property type="molecule type" value="Genomic_DNA"/>
</dbReference>
<dbReference type="Proteomes" id="UP001497457">
    <property type="component" value="Chromosome 5rd"/>
</dbReference>
<reference evidence="13 14" key="2">
    <citation type="submission" date="2024-10" db="EMBL/GenBank/DDBJ databases">
        <authorList>
            <person name="Ryan C."/>
        </authorList>
    </citation>
    <scope>NUCLEOTIDE SEQUENCE [LARGE SCALE GENOMIC DNA]</scope>
</reference>
<organism evidence="13 14">
    <name type="scientific">Urochloa decumbens</name>
    <dbReference type="NCBI Taxonomy" id="240449"/>
    <lineage>
        <taxon>Eukaryota</taxon>
        <taxon>Viridiplantae</taxon>
        <taxon>Streptophyta</taxon>
        <taxon>Embryophyta</taxon>
        <taxon>Tracheophyta</taxon>
        <taxon>Spermatophyta</taxon>
        <taxon>Magnoliopsida</taxon>
        <taxon>Liliopsida</taxon>
        <taxon>Poales</taxon>
        <taxon>Poaceae</taxon>
        <taxon>PACMAD clade</taxon>
        <taxon>Panicoideae</taxon>
        <taxon>Panicodae</taxon>
        <taxon>Paniceae</taxon>
        <taxon>Melinidinae</taxon>
        <taxon>Urochloa</taxon>
    </lineage>
</organism>
<feature type="domain" description="NB-ARC" evidence="9">
    <location>
        <begin position="189"/>
        <end position="343"/>
    </location>
</feature>
<evidence type="ECO:0000313" key="13">
    <source>
        <dbReference type="EMBL" id="CAL5065835.1"/>
    </source>
</evidence>
<dbReference type="InterPro" id="IPR036388">
    <property type="entry name" value="WH-like_DNA-bd_sf"/>
</dbReference>
<evidence type="ECO:0000256" key="8">
    <source>
        <dbReference type="SAM" id="MobiDB-lite"/>
    </source>
</evidence>
<dbReference type="Pfam" id="PF23559">
    <property type="entry name" value="WHD_DRP"/>
    <property type="match status" value="1"/>
</dbReference>
<dbReference type="GO" id="GO:0009626">
    <property type="term" value="P:plant-type hypersensitive response"/>
    <property type="evidence" value="ECO:0007669"/>
    <property type="project" value="UniProtKB-ARBA"/>
</dbReference>
<dbReference type="FunFam" id="1.10.10.10:FF:000322">
    <property type="entry name" value="Probable disease resistance protein At1g63360"/>
    <property type="match status" value="1"/>
</dbReference>
<dbReference type="Gene3D" id="3.80.10.10">
    <property type="entry name" value="Ribonuclease Inhibitor"/>
    <property type="match status" value="1"/>
</dbReference>
<keyword evidence="14" id="KW-1185">Reference proteome</keyword>
<evidence type="ECO:0000256" key="5">
    <source>
        <dbReference type="ARBA" id="ARBA00022821"/>
    </source>
</evidence>
<dbReference type="SUPFAM" id="SSF52058">
    <property type="entry name" value="L domain-like"/>
    <property type="match status" value="1"/>
</dbReference>
<accession>A0ABC9EXB4</accession>
<evidence type="ECO:0000259" key="10">
    <source>
        <dbReference type="Pfam" id="PF18052"/>
    </source>
</evidence>
<evidence type="ECO:0000256" key="7">
    <source>
        <dbReference type="SAM" id="Coils"/>
    </source>
</evidence>
<dbReference type="InterPro" id="IPR055414">
    <property type="entry name" value="LRR_R13L4/SHOC2-like"/>
</dbReference>
<dbReference type="GO" id="GO:0002758">
    <property type="term" value="P:innate immune response-activating signaling pathway"/>
    <property type="evidence" value="ECO:0007669"/>
    <property type="project" value="UniProtKB-ARBA"/>
</dbReference>
<dbReference type="PANTHER" id="PTHR23155:SF1181">
    <property type="entry name" value="OS08G0170200 PROTEIN"/>
    <property type="match status" value="1"/>
</dbReference>
<dbReference type="Gene3D" id="3.40.50.300">
    <property type="entry name" value="P-loop containing nucleotide triphosphate hydrolases"/>
    <property type="match status" value="1"/>
</dbReference>
<dbReference type="Pfam" id="PF00931">
    <property type="entry name" value="NB-ARC"/>
    <property type="match status" value="1"/>
</dbReference>
<evidence type="ECO:0000256" key="3">
    <source>
        <dbReference type="ARBA" id="ARBA00022737"/>
    </source>
</evidence>
<keyword evidence="6 7" id="KW-0175">Coiled coil</keyword>
<dbReference type="PRINTS" id="PR00364">
    <property type="entry name" value="DISEASERSIST"/>
</dbReference>
<dbReference type="GO" id="GO:0000166">
    <property type="term" value="F:nucleotide binding"/>
    <property type="evidence" value="ECO:0007669"/>
    <property type="project" value="UniProtKB-KW"/>
</dbReference>
<dbReference type="Gene3D" id="1.10.8.430">
    <property type="entry name" value="Helical domain of apoptotic protease-activating factors"/>
    <property type="match status" value="1"/>
</dbReference>
<dbReference type="SUPFAM" id="SSF52540">
    <property type="entry name" value="P-loop containing nucleoside triphosphate hydrolases"/>
    <property type="match status" value="1"/>
</dbReference>
<proteinExistence type="inferred from homology"/>
<dbReference type="InterPro" id="IPR042197">
    <property type="entry name" value="Apaf_helical"/>
</dbReference>
<evidence type="ECO:0000259" key="12">
    <source>
        <dbReference type="Pfam" id="PF23598"/>
    </source>
</evidence>
<dbReference type="Pfam" id="PF18052">
    <property type="entry name" value="Rx_N"/>
    <property type="match status" value="1"/>
</dbReference>
<feature type="compositionally biased region" description="Basic and acidic residues" evidence="8">
    <location>
        <begin position="1267"/>
        <end position="1283"/>
    </location>
</feature>
<dbReference type="GO" id="GO:0042742">
    <property type="term" value="P:defense response to bacterium"/>
    <property type="evidence" value="ECO:0007669"/>
    <property type="project" value="UniProtKB-ARBA"/>
</dbReference>
<evidence type="ECO:0000256" key="4">
    <source>
        <dbReference type="ARBA" id="ARBA00022741"/>
    </source>
</evidence>
<dbReference type="InterPro" id="IPR032675">
    <property type="entry name" value="LRR_dom_sf"/>
</dbReference>
<feature type="domain" description="Disease resistance R13L4/SHOC-2-like LRR" evidence="12">
    <location>
        <begin position="1049"/>
        <end position="1128"/>
    </location>
</feature>
<keyword evidence="3" id="KW-0677">Repeat</keyword>
<dbReference type="InterPro" id="IPR041118">
    <property type="entry name" value="Rx_N"/>
</dbReference>
<dbReference type="InterPro" id="IPR038005">
    <property type="entry name" value="RX-like_CC"/>
</dbReference>
<gene>
    <name evidence="13" type="ORF">URODEC1_LOCUS100136</name>
</gene>
<dbReference type="Gene3D" id="1.10.10.10">
    <property type="entry name" value="Winged helix-like DNA-binding domain superfamily/Winged helix DNA-binding domain"/>
    <property type="match status" value="1"/>
</dbReference>
<dbReference type="InterPro" id="IPR027417">
    <property type="entry name" value="P-loop_NTPase"/>
</dbReference>
<feature type="domain" description="Disease resistance R13L4/SHOC-2-like LRR" evidence="12">
    <location>
        <begin position="564"/>
        <end position="921"/>
    </location>
</feature>
<feature type="domain" description="Disease resistance protein winged helix" evidence="11">
    <location>
        <begin position="450"/>
        <end position="517"/>
    </location>
</feature>
<dbReference type="PANTHER" id="PTHR23155">
    <property type="entry name" value="DISEASE RESISTANCE PROTEIN RP"/>
    <property type="match status" value="1"/>
</dbReference>
<evidence type="ECO:0000256" key="2">
    <source>
        <dbReference type="ARBA" id="ARBA00022614"/>
    </source>
</evidence>
<comment type="similarity">
    <text evidence="1">Belongs to the disease resistance NB-LRR family.</text>
</comment>
<keyword evidence="2" id="KW-0433">Leucine-rich repeat</keyword>
<sequence length="1294" mass="147485">MAVVMGAMGNLAPKLLQLLNEEYKLQKGLRKKVEFVRRELESIEAALGKVAAVPWDQLDEQVKVWARQVREASYEMEDVLDTFLLRVEGCEPAKRSRLKRALKKMGGLFGKVKARRDIDGAIEDIKKELQEVADRHASYKIDEIVAKPAPRVDPRLSALYTKASRLVGIDEPRDTLIEMLSTGADNTSSKEMKIISIVGFGGLGKTTLAKAVFDKVNPQFDCGAFIPEGQNPDPRKILRDILIDLINDVEKRKTINDIEKRKTIIGDEKRRYNGADLIGLDERQLINELCNFLEGKRYFIVIDDIWDTSIWGIITNAFVESNCGSRIIATSRVVQVSQKIYRIKKLSDSNSRILLFTRIFGGEDKWPDKDEVADVAHKILHKCHGVPLAIVTIGSLLASKQIDEWSNVYNSIGFAHGDNTQVKDMKKILSFSYYDLPCHLRTCMLYLSAYPEDFLVHKEELMWRWIADDLVHTKGGKTLFELADSYLNEIINRGMVLPVEREGIMIGCRVHDMVLHMIRDLSSEENFFSVEDSDEQGSQGNVRRLALHRARLKHNQASDMGMPKVRSFNAISCRTNMVRPVSGFQFLRVLALEYCHTEEGYHHLEHIGKLLHLRYLGLTHTPTHELPKEIGNLKCLQTLMLYGTGIEELPKSLVQLTELMCLYADEKTRVPDWIGKLTSLVELMMCPTLEDKFFVKELGKLRELRELTIQIDVQDEGHAKDLLESLSKLDKIENIRVEMSQELFYLKQDMASSLVLCCNLRRLRLVAICFSRLPESINPQALPNLQSLSLKLSQLNQHDMEIIGWFKKLSFLELYVTTLLSIISICSGDGFQNLKSLNAHFYPLKFGQGAMPCLENLELTIHVSQVKDDKFSLDFGLLGNLTSLQRVTAEILCYLCSLTEVEEVEAELRHAVDIHPNRPTLEINRRNKDKMVNDPDLQMLKRQNFRRERLRRRVQDQRRLIHEDMRREALGMGELKTNLNTSDANNKVQRFVEQINAVVVGVNQALLPFQVSTDNRDLNRVMEDNAALEQASVILNVQYPRFVLMLEELRIAFGVQGTKPRLEVINLNICARDVKVDNLSLDFGLGNHSFLQGVKAHIDCYMCFPTEVEEVEAELRHAVDIHPNRPTLEIIKYLEDEMVNSHSQLLKRQILRALILRGRVINQMELHHAICQEAAEMSELEHHLNLSGENNKVQSFLEQCGAIADLVEGNDLLLQYIPIDDGDLDRVTEAIAAFEQLLEILTVEYPRLNAILEELRTEFSLQAENDGTDKVASDTITDKKVGEEEVSAPSVPNQ</sequence>
<dbReference type="Pfam" id="PF23598">
    <property type="entry name" value="LRR_14"/>
    <property type="match status" value="2"/>
</dbReference>